<evidence type="ECO:0000259" key="9">
    <source>
        <dbReference type="PROSITE" id="PS51462"/>
    </source>
</evidence>
<feature type="region of interest" description="Disordered" evidence="8">
    <location>
        <begin position="1"/>
        <end position="28"/>
    </location>
</feature>
<evidence type="ECO:0000313" key="10">
    <source>
        <dbReference type="EMBL" id="MDP9833311.1"/>
    </source>
</evidence>
<reference evidence="10 11" key="1">
    <citation type="submission" date="2023-07" db="EMBL/GenBank/DDBJ databases">
        <title>Sequencing the genomes of 1000 actinobacteria strains.</title>
        <authorList>
            <person name="Klenk H.-P."/>
        </authorList>
    </citation>
    <scope>NUCLEOTIDE SEQUENCE [LARGE SCALE GENOMIC DNA]</scope>
    <source>
        <strain evidence="10 11">DSM 19515</strain>
    </source>
</reference>
<keyword evidence="5" id="KW-0378">Hydrolase</keyword>
<dbReference type="InterPro" id="IPR000059">
    <property type="entry name" value="NUDIX_hydrolase_NudL_CS"/>
</dbReference>
<dbReference type="PROSITE" id="PS51462">
    <property type="entry name" value="NUDIX"/>
    <property type="match status" value="1"/>
</dbReference>
<dbReference type="PANTHER" id="PTHR12992">
    <property type="entry name" value="NUDIX HYDROLASE"/>
    <property type="match status" value="1"/>
</dbReference>
<keyword evidence="7" id="KW-0464">Manganese</keyword>
<dbReference type="SUPFAM" id="SSF55811">
    <property type="entry name" value="Nudix"/>
    <property type="match status" value="1"/>
</dbReference>
<dbReference type="InterPro" id="IPR045121">
    <property type="entry name" value="CoAse"/>
</dbReference>
<evidence type="ECO:0000256" key="3">
    <source>
        <dbReference type="ARBA" id="ARBA00006506"/>
    </source>
</evidence>
<evidence type="ECO:0000256" key="8">
    <source>
        <dbReference type="SAM" id="MobiDB-lite"/>
    </source>
</evidence>
<keyword evidence="11" id="KW-1185">Reference proteome</keyword>
<sequence>MGGMPTGGLAGVPGKPESKPGCGRLTGGRLRSALRASPEAIVDAGHPVPEGGMRRAAVLILLDAVEDPAVLLTERAANLRTHAGQVSFPGGSMDPGESEEQAALREAWEECAIPSAGVQVWGQLPASSLPVTSFSVTPVVGVWDSALALEPVPSPAEVEAIHLVKVADLANPANRGSWQRQVAGSVHAGAAFRVGDLVIWGFTAMLLDGLLEVAGWSEPWDAHRPIGVPKRFGGWD</sequence>
<comment type="caution">
    <text evidence="10">The sequence shown here is derived from an EMBL/GenBank/DDBJ whole genome shotgun (WGS) entry which is preliminary data.</text>
</comment>
<dbReference type="PANTHER" id="PTHR12992:SF11">
    <property type="entry name" value="MITOCHONDRIAL COENZYME A DIPHOSPHATASE NUDT8"/>
    <property type="match status" value="1"/>
</dbReference>
<name>A0ABT9PLG4_9ACTO</name>
<comment type="cofactor">
    <cofactor evidence="1">
        <name>Mn(2+)</name>
        <dbReference type="ChEBI" id="CHEBI:29035"/>
    </cofactor>
</comment>
<dbReference type="Gene3D" id="3.90.79.10">
    <property type="entry name" value="Nucleoside Triphosphate Pyrophosphohydrolase"/>
    <property type="match status" value="1"/>
</dbReference>
<dbReference type="Proteomes" id="UP001230145">
    <property type="component" value="Unassembled WGS sequence"/>
</dbReference>
<evidence type="ECO:0000256" key="2">
    <source>
        <dbReference type="ARBA" id="ARBA00001946"/>
    </source>
</evidence>
<evidence type="ECO:0000313" key="11">
    <source>
        <dbReference type="Proteomes" id="UP001230145"/>
    </source>
</evidence>
<organism evidence="10 11">
    <name type="scientific">Trueperella abortisuis</name>
    <dbReference type="NCBI Taxonomy" id="445930"/>
    <lineage>
        <taxon>Bacteria</taxon>
        <taxon>Bacillati</taxon>
        <taxon>Actinomycetota</taxon>
        <taxon>Actinomycetes</taxon>
        <taxon>Actinomycetales</taxon>
        <taxon>Actinomycetaceae</taxon>
        <taxon>Trueperella</taxon>
    </lineage>
</organism>
<keyword evidence="6" id="KW-0460">Magnesium</keyword>
<comment type="similarity">
    <text evidence="3">Belongs to the Nudix hydrolase family. PCD1 subfamily.</text>
</comment>
<accession>A0ABT9PLG4</accession>
<dbReference type="Pfam" id="PF00293">
    <property type="entry name" value="NUDIX"/>
    <property type="match status" value="1"/>
</dbReference>
<feature type="compositionally biased region" description="Gly residues" evidence="8">
    <location>
        <begin position="1"/>
        <end position="11"/>
    </location>
</feature>
<keyword evidence="4" id="KW-0479">Metal-binding</keyword>
<gene>
    <name evidence="10" type="ORF">J2S45_001990</name>
</gene>
<dbReference type="InterPro" id="IPR015797">
    <property type="entry name" value="NUDIX_hydrolase-like_dom_sf"/>
</dbReference>
<protein>
    <submittedName>
        <fullName evidence="10">8-oxo-dGTP pyrophosphatase MutT (NUDIX family)</fullName>
    </submittedName>
</protein>
<dbReference type="InterPro" id="IPR000086">
    <property type="entry name" value="NUDIX_hydrolase_dom"/>
</dbReference>
<evidence type="ECO:0000256" key="6">
    <source>
        <dbReference type="ARBA" id="ARBA00022842"/>
    </source>
</evidence>
<evidence type="ECO:0000256" key="4">
    <source>
        <dbReference type="ARBA" id="ARBA00022723"/>
    </source>
</evidence>
<dbReference type="EMBL" id="JAUSQL010000001">
    <property type="protein sequence ID" value="MDP9833311.1"/>
    <property type="molecule type" value="Genomic_DNA"/>
</dbReference>
<dbReference type="RefSeq" id="WP_307635305.1">
    <property type="nucleotide sequence ID" value="NZ_JAUSQL010000001.1"/>
</dbReference>
<dbReference type="CDD" id="cd03426">
    <property type="entry name" value="NUDIX_CoAse_Nudt7"/>
    <property type="match status" value="1"/>
</dbReference>
<feature type="domain" description="Nudix hydrolase" evidence="9">
    <location>
        <begin position="53"/>
        <end position="186"/>
    </location>
</feature>
<proteinExistence type="inferred from homology"/>
<evidence type="ECO:0000256" key="7">
    <source>
        <dbReference type="ARBA" id="ARBA00023211"/>
    </source>
</evidence>
<dbReference type="PROSITE" id="PS01293">
    <property type="entry name" value="NUDIX_COA"/>
    <property type="match status" value="1"/>
</dbReference>
<comment type="cofactor">
    <cofactor evidence="2">
        <name>Mg(2+)</name>
        <dbReference type="ChEBI" id="CHEBI:18420"/>
    </cofactor>
</comment>
<evidence type="ECO:0000256" key="1">
    <source>
        <dbReference type="ARBA" id="ARBA00001936"/>
    </source>
</evidence>
<evidence type="ECO:0000256" key="5">
    <source>
        <dbReference type="ARBA" id="ARBA00022801"/>
    </source>
</evidence>